<evidence type="ECO:0000313" key="3">
    <source>
        <dbReference type="EMBL" id="SKC74414.1"/>
    </source>
</evidence>
<dbReference type="EMBL" id="FUZT01000006">
    <property type="protein sequence ID" value="SKC74414.1"/>
    <property type="molecule type" value="Genomic_DNA"/>
</dbReference>
<dbReference type="OrthoDB" id="1676929at2"/>
<feature type="domain" description="Flagellar hook-length control protein-like C-terminal" evidence="2">
    <location>
        <begin position="342"/>
        <end position="420"/>
    </location>
</feature>
<reference evidence="4" key="1">
    <citation type="submission" date="2017-02" db="EMBL/GenBank/DDBJ databases">
        <authorList>
            <person name="Varghese N."/>
            <person name="Submissions S."/>
        </authorList>
    </citation>
    <scope>NUCLEOTIDE SEQUENCE [LARGE SCALE GENOMIC DNA]</scope>
    <source>
        <strain evidence="4">M1</strain>
    </source>
</reference>
<feature type="region of interest" description="Disordered" evidence="1">
    <location>
        <begin position="42"/>
        <end position="80"/>
    </location>
</feature>
<sequence length="467" mass="52111">MLNGEMNRAQLSKSPILSRKDDKIVARKKSFQTEDNNFKKLLAKKKDEKINHSKSEKIDSKASKNTEENQASKAKEKDKAEDIIKDKAINLEEEKDSSAQEELSELEGLIENLIQVLQSDDTIDNEKLKALSEKLEEIISQLDINNLKLNGSFDLSKVEEIVQKLQSINIPEIIGDENLRAVIQEKTVRLSQLVKDNDKQVNSLNVESGSGKDTNNSLNIDNSPKLNSDNQNMSNNLSSENKNVSEEGTSTKGAEAKEVEAKGTEVKFSMEGSSKEEGNIALKNPKDLNGKITGNRDMDLAAVKNLQVENNNMELSQINKTLNSSTIKQDLNIFNQVLEGTKASISDDVSEMVIKLKPDNLGKLSMKIVLERGLVIARFDVESQIVKQAIESNLEDLRNALSDKGFEVKEFDVSVNKDSRDQESSFSYLSKRKSKKSLMNMDQTRDEGAIVNSYNINGLNSSFNYLA</sequence>
<proteinExistence type="predicted"/>
<dbReference type="Gene3D" id="3.30.750.140">
    <property type="match status" value="1"/>
</dbReference>
<dbReference type="CDD" id="cd17470">
    <property type="entry name" value="T3SS_Flik_C"/>
    <property type="match status" value="1"/>
</dbReference>
<protein>
    <submittedName>
        <fullName evidence="3">Flagellar hook-length control protein</fullName>
    </submittedName>
</protein>
<evidence type="ECO:0000313" key="4">
    <source>
        <dbReference type="Proteomes" id="UP000190285"/>
    </source>
</evidence>
<accession>A0A1T5LEY7</accession>
<organism evidence="3 4">
    <name type="scientific">Maledivibacter halophilus</name>
    <dbReference type="NCBI Taxonomy" id="36842"/>
    <lineage>
        <taxon>Bacteria</taxon>
        <taxon>Bacillati</taxon>
        <taxon>Bacillota</taxon>
        <taxon>Clostridia</taxon>
        <taxon>Peptostreptococcales</taxon>
        <taxon>Caminicellaceae</taxon>
        <taxon>Maledivibacter</taxon>
    </lineage>
</organism>
<feature type="compositionally biased region" description="Basic and acidic residues" evidence="1">
    <location>
        <begin position="44"/>
        <end position="67"/>
    </location>
</feature>
<dbReference type="InterPro" id="IPR038610">
    <property type="entry name" value="FliK-like_C_sf"/>
</dbReference>
<dbReference type="RefSeq" id="WP_079492463.1">
    <property type="nucleotide sequence ID" value="NZ_FUZT01000006.1"/>
</dbReference>
<name>A0A1T5LEY7_9FIRM</name>
<feature type="compositionally biased region" description="Polar residues" evidence="1">
    <location>
        <begin position="201"/>
        <end position="252"/>
    </location>
</feature>
<keyword evidence="3" id="KW-0969">Cilium</keyword>
<keyword evidence="4" id="KW-1185">Reference proteome</keyword>
<dbReference type="Pfam" id="PF02120">
    <property type="entry name" value="Flg_hook"/>
    <property type="match status" value="1"/>
</dbReference>
<keyword evidence="3" id="KW-0282">Flagellum</keyword>
<dbReference type="STRING" id="36842.SAMN02194393_02857"/>
<dbReference type="InterPro" id="IPR021136">
    <property type="entry name" value="Flagellar_hook_control-like_C"/>
</dbReference>
<dbReference type="AlphaFoldDB" id="A0A1T5LEY7"/>
<evidence type="ECO:0000256" key="1">
    <source>
        <dbReference type="SAM" id="MobiDB-lite"/>
    </source>
</evidence>
<dbReference type="Proteomes" id="UP000190285">
    <property type="component" value="Unassembled WGS sequence"/>
</dbReference>
<feature type="region of interest" description="Disordered" evidence="1">
    <location>
        <begin position="1"/>
        <end position="29"/>
    </location>
</feature>
<gene>
    <name evidence="3" type="ORF">SAMN02194393_02857</name>
</gene>
<evidence type="ECO:0000259" key="2">
    <source>
        <dbReference type="Pfam" id="PF02120"/>
    </source>
</evidence>
<feature type="region of interest" description="Disordered" evidence="1">
    <location>
        <begin position="201"/>
        <end position="262"/>
    </location>
</feature>
<keyword evidence="3" id="KW-0966">Cell projection</keyword>